<dbReference type="Proteomes" id="UP000000739">
    <property type="component" value="Chromosome"/>
</dbReference>
<dbReference type="KEGG" id="dal:Dalk_0094"/>
<dbReference type="SUPFAM" id="SSF58104">
    <property type="entry name" value="Methyl-accepting chemotaxis protein (MCP) signaling domain"/>
    <property type="match status" value="1"/>
</dbReference>
<dbReference type="GO" id="GO:0005886">
    <property type="term" value="C:plasma membrane"/>
    <property type="evidence" value="ECO:0007669"/>
    <property type="project" value="TreeGrafter"/>
</dbReference>
<proteinExistence type="inferred from homology"/>
<dbReference type="eggNOG" id="COG0840">
    <property type="taxonomic scope" value="Bacteria"/>
</dbReference>
<keyword evidence="8" id="KW-1185">Reference proteome</keyword>
<dbReference type="Pfam" id="PF17201">
    <property type="entry name" value="Cache_3-Cache_2"/>
    <property type="match status" value="1"/>
</dbReference>
<organism evidence="7 8">
    <name type="scientific">Desulfatibacillum aliphaticivorans</name>
    <dbReference type="NCBI Taxonomy" id="218208"/>
    <lineage>
        <taxon>Bacteria</taxon>
        <taxon>Pseudomonadati</taxon>
        <taxon>Thermodesulfobacteriota</taxon>
        <taxon>Desulfobacteria</taxon>
        <taxon>Desulfobacterales</taxon>
        <taxon>Desulfatibacillaceae</taxon>
        <taxon>Desulfatibacillum</taxon>
    </lineage>
</organism>
<feature type="region of interest" description="Disordered" evidence="4">
    <location>
        <begin position="661"/>
        <end position="693"/>
    </location>
</feature>
<keyword evidence="5" id="KW-1133">Transmembrane helix</keyword>
<dbReference type="EMBL" id="CP001322">
    <property type="protein sequence ID" value="ACL01804.1"/>
    <property type="molecule type" value="Genomic_DNA"/>
</dbReference>
<evidence type="ECO:0000313" key="7">
    <source>
        <dbReference type="EMBL" id="ACL01804.1"/>
    </source>
</evidence>
<feature type="transmembrane region" description="Helical" evidence="5">
    <location>
        <begin position="368"/>
        <end position="391"/>
    </location>
</feature>
<dbReference type="PRINTS" id="PR00260">
    <property type="entry name" value="CHEMTRNSDUCR"/>
</dbReference>
<name>B8FKI9_DESAL</name>
<dbReference type="GO" id="GO:0007165">
    <property type="term" value="P:signal transduction"/>
    <property type="evidence" value="ECO:0007669"/>
    <property type="project" value="UniProtKB-KW"/>
</dbReference>
<dbReference type="Gene3D" id="3.30.450.20">
    <property type="entry name" value="PAS domain"/>
    <property type="match status" value="1"/>
</dbReference>
<keyword evidence="3" id="KW-0807">Transducer</keyword>
<evidence type="ECO:0000256" key="4">
    <source>
        <dbReference type="SAM" id="MobiDB-lite"/>
    </source>
</evidence>
<dbReference type="AlphaFoldDB" id="B8FKI9"/>
<dbReference type="eggNOG" id="COG4564">
    <property type="taxonomic scope" value="Bacteria"/>
</dbReference>
<dbReference type="PANTHER" id="PTHR43531">
    <property type="entry name" value="PROTEIN ICFG"/>
    <property type="match status" value="1"/>
</dbReference>
<evidence type="ECO:0000256" key="5">
    <source>
        <dbReference type="SAM" id="Phobius"/>
    </source>
</evidence>
<protein>
    <submittedName>
        <fullName evidence="7">Protein with methyl-accepting chemotaxis protein (MCP) signaling domain</fullName>
    </submittedName>
</protein>
<comment type="similarity">
    <text evidence="2">Belongs to the methyl-accepting chemotaxis (MCP) protein family.</text>
</comment>
<dbReference type="InterPro" id="IPR004089">
    <property type="entry name" value="MCPsignal_dom"/>
</dbReference>
<dbReference type="GO" id="GO:0004888">
    <property type="term" value="F:transmembrane signaling receptor activity"/>
    <property type="evidence" value="ECO:0007669"/>
    <property type="project" value="InterPro"/>
</dbReference>
<evidence type="ECO:0000256" key="2">
    <source>
        <dbReference type="ARBA" id="ARBA00029447"/>
    </source>
</evidence>
<evidence type="ECO:0000256" key="1">
    <source>
        <dbReference type="ARBA" id="ARBA00022500"/>
    </source>
</evidence>
<dbReference type="SMART" id="SM00283">
    <property type="entry name" value="MA"/>
    <property type="match status" value="1"/>
</dbReference>
<dbReference type="InterPro" id="IPR051310">
    <property type="entry name" value="MCP_chemotaxis"/>
</dbReference>
<keyword evidence="5" id="KW-0812">Transmembrane</keyword>
<keyword evidence="1" id="KW-0145">Chemotaxis</keyword>
<dbReference type="PANTHER" id="PTHR43531:SF11">
    <property type="entry name" value="METHYL-ACCEPTING CHEMOTAXIS PROTEIN 3"/>
    <property type="match status" value="1"/>
</dbReference>
<accession>B8FKI9</accession>
<dbReference type="RefSeq" id="WP_012609244.1">
    <property type="nucleotide sequence ID" value="NC_011768.1"/>
</dbReference>
<keyword evidence="5" id="KW-0472">Membrane</keyword>
<dbReference type="InterPro" id="IPR033462">
    <property type="entry name" value="Cache_3-Cache_2"/>
</dbReference>
<gene>
    <name evidence="7" type="ordered locus">Dalk_0094</name>
</gene>
<dbReference type="GO" id="GO:0006935">
    <property type="term" value="P:chemotaxis"/>
    <property type="evidence" value="ECO:0007669"/>
    <property type="project" value="UniProtKB-KW"/>
</dbReference>
<dbReference type="PROSITE" id="PS50111">
    <property type="entry name" value="CHEMOTAXIS_TRANSDUC_2"/>
    <property type="match status" value="1"/>
</dbReference>
<dbReference type="InterPro" id="IPR004090">
    <property type="entry name" value="Chemotax_Me-accpt_rcpt"/>
</dbReference>
<evidence type="ECO:0000256" key="3">
    <source>
        <dbReference type="PROSITE-ProRule" id="PRU00284"/>
    </source>
</evidence>
<feature type="domain" description="Methyl-accepting transducer" evidence="6">
    <location>
        <begin position="408"/>
        <end position="637"/>
    </location>
</feature>
<sequence>MSRRMNLGAKVMGLASAAVLITCLVMMGLLAWQGKQMQAKMKGQMDGMARQQVANIVQGLYRMAINQDEAIRRSMESNLRIAQKMVQDMGGINMGRATVDWEITNQFTKEKSTISLPTMLAGDLWLGKNTKFTAPSPLVDDITDLTHVTCTIFQRIPETGDMLRVSTTVKKLDGQRAIGTYIPNMHNGEPNKVIETVMQGETFFGRAFVVNAWYLTAYQPITSDAGEIVGILYVGAPEDEMLESIKGAIASTSVGKTGYSWVLAGTGKEAGLYVVSKDRKSDGKNILGVKDSDGNYFVKKVIDKSLKANPGEINFESVPWKNPGEEKTRVKIQAFTYYPPWDWVIGAGAYEEDFMEAQQEVDNTIKRLLTILGGASLGIILLALLASFLLAKGISNPVQEIVKGLNEGLGFVACASDQVASSSQSLANGATEQAASVETTSAALVEMSSMTKQNAQNAGQADGLMKEMESVFTEANQAMEGLTRSMAEITSASDETFKIVKTIDEIAFQTNLLALNAAVEAARAGEAGAGFAVVANEVRNLASRAAEAARNTALLIEGTVRKIEQGSGLVTETNDSFGLVAGRASKVAQLVSEIAEASHEQADGIEQINHAIAEMEKVTQQNTGSAEESASASEELKSQSQRMQQLVAKLLTMITGENSAQAAVGKRAANASGGGGRIRLPKTDGKQIPYSGD</sequence>
<dbReference type="Gene3D" id="1.10.287.950">
    <property type="entry name" value="Methyl-accepting chemotaxis protein"/>
    <property type="match status" value="1"/>
</dbReference>
<feature type="transmembrane region" description="Helical" evidence="5">
    <location>
        <begin position="12"/>
        <end position="32"/>
    </location>
</feature>
<evidence type="ECO:0000259" key="6">
    <source>
        <dbReference type="PROSITE" id="PS50111"/>
    </source>
</evidence>
<dbReference type="HOGENOM" id="CLU_000445_107_12_7"/>
<dbReference type="SUPFAM" id="SSF103190">
    <property type="entry name" value="Sensory domain-like"/>
    <property type="match status" value="1"/>
</dbReference>
<feature type="region of interest" description="Disordered" evidence="4">
    <location>
        <begin position="618"/>
        <end position="639"/>
    </location>
</feature>
<evidence type="ECO:0000313" key="8">
    <source>
        <dbReference type="Proteomes" id="UP000000739"/>
    </source>
</evidence>
<dbReference type="InterPro" id="IPR029151">
    <property type="entry name" value="Sensor-like_sf"/>
</dbReference>
<dbReference type="Pfam" id="PF00015">
    <property type="entry name" value="MCPsignal"/>
    <property type="match status" value="1"/>
</dbReference>
<reference evidence="7 8" key="1">
    <citation type="journal article" date="2012" name="Environ. Microbiol.">
        <title>The genome sequence of Desulfatibacillum alkenivorans AK-01: a blueprint for anaerobic alkane oxidation.</title>
        <authorList>
            <person name="Callaghan A.V."/>
            <person name="Morris B.E."/>
            <person name="Pereira I.A."/>
            <person name="McInerney M.J."/>
            <person name="Austin R.N."/>
            <person name="Groves J.T."/>
            <person name="Kukor J.J."/>
            <person name="Suflita J.M."/>
            <person name="Young L.Y."/>
            <person name="Zylstra G.J."/>
            <person name="Wawrik B."/>
        </authorList>
    </citation>
    <scope>NUCLEOTIDE SEQUENCE [LARGE SCALE GENOMIC DNA]</scope>
    <source>
        <strain evidence="7 8">AK-01</strain>
    </source>
</reference>